<gene>
    <name evidence="2" type="ORF">FNV44_02795</name>
</gene>
<dbReference type="HAMAP" id="MF_01103">
    <property type="entry name" value="UPF0291"/>
    <property type="match status" value="1"/>
</dbReference>
<dbReference type="EMBL" id="VKID01000001">
    <property type="protein sequence ID" value="TRX99987.1"/>
    <property type="molecule type" value="Genomic_DNA"/>
</dbReference>
<dbReference type="Gene3D" id="1.10.287.540">
    <property type="entry name" value="Helix hairpin bin"/>
    <property type="match status" value="1"/>
</dbReference>
<evidence type="ECO:0000313" key="3">
    <source>
        <dbReference type="Proteomes" id="UP000315938"/>
    </source>
</evidence>
<organism evidence="2 3">
    <name type="scientific">Acholeplasma laidlawii</name>
    <dbReference type="NCBI Taxonomy" id="2148"/>
    <lineage>
        <taxon>Bacteria</taxon>
        <taxon>Bacillati</taxon>
        <taxon>Mycoplasmatota</taxon>
        <taxon>Mollicutes</taxon>
        <taxon>Acholeplasmatales</taxon>
        <taxon>Acholeplasmataceae</taxon>
        <taxon>Acholeplasma</taxon>
    </lineage>
</organism>
<comment type="caution">
    <text evidence="2">The sequence shown here is derived from an EMBL/GenBank/DDBJ whole genome shotgun (WGS) entry which is preliminary data.</text>
</comment>
<dbReference type="Proteomes" id="UP000315938">
    <property type="component" value="Unassembled WGS sequence"/>
</dbReference>
<dbReference type="SUPFAM" id="SSF158221">
    <property type="entry name" value="YnzC-like"/>
    <property type="match status" value="1"/>
</dbReference>
<protein>
    <submittedName>
        <fullName evidence="2">DUF896 domain-containing protein</fullName>
    </submittedName>
</protein>
<evidence type="ECO:0000313" key="2">
    <source>
        <dbReference type="EMBL" id="TRX99987.1"/>
    </source>
</evidence>
<evidence type="ECO:0000256" key="1">
    <source>
        <dbReference type="ARBA" id="ARBA00022490"/>
    </source>
</evidence>
<dbReference type="RefSeq" id="WP_082888787.1">
    <property type="nucleotide sequence ID" value="NZ_JACAOF010000005.1"/>
</dbReference>
<accession>A0A553IIG0</accession>
<proteinExistence type="inferred from homology"/>
<dbReference type="AlphaFoldDB" id="A0A553IIG0"/>
<dbReference type="PANTHER" id="PTHR37300">
    <property type="entry name" value="UPF0291 PROTEIN CBO2609/CLC_2481"/>
    <property type="match status" value="1"/>
</dbReference>
<name>A0A553IIG0_ACHLA</name>
<reference evidence="2 3" key="1">
    <citation type="submission" date="2019-07" db="EMBL/GenBank/DDBJ databases">
        <title>Genome sequence of Acholeplasma laidlawii strain with increased resistance to erythromycin.</title>
        <authorList>
            <person name="Medvedeva E.S."/>
            <person name="Baranova N.B."/>
            <person name="Siniagina M.N."/>
            <person name="Mouzykantov A."/>
            <person name="Chernova O.A."/>
            <person name="Chernov V.M."/>
        </authorList>
    </citation>
    <scope>NUCLEOTIDE SEQUENCE [LARGE SCALE GENOMIC DNA]</scope>
    <source>
        <strain evidence="2 3">PG8REry</strain>
    </source>
</reference>
<keyword evidence="1" id="KW-0963">Cytoplasm</keyword>
<dbReference type="Pfam" id="PF05979">
    <property type="entry name" value="DUF896"/>
    <property type="match status" value="1"/>
</dbReference>
<dbReference type="PANTHER" id="PTHR37300:SF1">
    <property type="entry name" value="UPF0291 PROTEIN YNZC"/>
    <property type="match status" value="1"/>
</dbReference>
<sequence length="113" mass="13797">MPPHYMHLKDEVEAKLMPLFIRNIDSLYEYPYQNKEEYERWKAHQDLLNKINYYAKEAKLRTLTDEEIEERQELRHKYVKSIRGAIQNNLENIRVEDEDGNFQELNRKEGNVQ</sequence>
<dbReference type="InterPro" id="IPR009242">
    <property type="entry name" value="DUF896"/>
</dbReference>